<accession>A0A2T8HX54</accession>
<organism evidence="1 2">
    <name type="scientific">Pararhodobacter oceanensis</name>
    <dbReference type="NCBI Taxonomy" id="2172121"/>
    <lineage>
        <taxon>Bacteria</taxon>
        <taxon>Pseudomonadati</taxon>
        <taxon>Pseudomonadota</taxon>
        <taxon>Alphaproteobacteria</taxon>
        <taxon>Rhodobacterales</taxon>
        <taxon>Paracoccaceae</taxon>
        <taxon>Pararhodobacter</taxon>
    </lineage>
</organism>
<dbReference type="SUPFAM" id="SSF46689">
    <property type="entry name" value="Homeodomain-like"/>
    <property type="match status" value="1"/>
</dbReference>
<dbReference type="OrthoDB" id="9800877at2"/>
<sequence>MAGRKGQKRRFWSDDEKRSICAQARVPGVSVAQVARRFAMNANLIHTWLRDPRFAPETPTTDEAEVEDATFFPIEITGASSTPTARLSSLASSNPLTAHRVDIALSDGRRILVEGATALSAGFANSRTRISVIPGHTFR</sequence>
<proteinExistence type="predicted"/>
<name>A0A2T8HX54_9RHOB</name>
<comment type="caution">
    <text evidence="1">The sequence shown here is derived from an EMBL/GenBank/DDBJ whole genome shotgun (WGS) entry which is preliminary data.</text>
</comment>
<dbReference type="EMBL" id="QDKM01000001">
    <property type="protein sequence ID" value="PVH30009.1"/>
    <property type="molecule type" value="Genomic_DNA"/>
</dbReference>
<dbReference type="NCBIfam" id="NF047595">
    <property type="entry name" value="IS66_ISRel24_TnpA"/>
    <property type="match status" value="1"/>
</dbReference>
<gene>
    <name evidence="1" type="ORF">DDE20_00005</name>
</gene>
<dbReference type="AlphaFoldDB" id="A0A2T8HX54"/>
<dbReference type="RefSeq" id="WP_116556413.1">
    <property type="nucleotide sequence ID" value="NZ_QDKM01000001.1"/>
</dbReference>
<keyword evidence="2" id="KW-1185">Reference proteome</keyword>
<reference evidence="1 2" key="1">
    <citation type="submission" date="2018-04" db="EMBL/GenBank/DDBJ databases">
        <title>Pararhodobacter oceanense sp. nov., isolated from marine intertidal sediment.</title>
        <authorList>
            <person name="Wang X.-L."/>
            <person name="Du Z.-J."/>
        </authorList>
    </citation>
    <scope>NUCLEOTIDE SEQUENCE [LARGE SCALE GENOMIC DNA]</scope>
    <source>
        <strain evidence="1 2">AM505</strain>
    </source>
</reference>
<evidence type="ECO:0000313" key="2">
    <source>
        <dbReference type="Proteomes" id="UP000245911"/>
    </source>
</evidence>
<dbReference type="Proteomes" id="UP000245911">
    <property type="component" value="Unassembled WGS sequence"/>
</dbReference>
<protein>
    <submittedName>
        <fullName evidence="1">Transposase</fullName>
    </submittedName>
</protein>
<dbReference type="InterPro" id="IPR009057">
    <property type="entry name" value="Homeodomain-like_sf"/>
</dbReference>
<evidence type="ECO:0000313" key="1">
    <source>
        <dbReference type="EMBL" id="PVH30009.1"/>
    </source>
</evidence>